<dbReference type="EMBL" id="MIKG01000003">
    <property type="protein sequence ID" value="RAO66046.1"/>
    <property type="molecule type" value="Genomic_DNA"/>
</dbReference>
<accession>A0A364KR71</accession>
<keyword evidence="3" id="KW-1185">Reference proteome</keyword>
<dbReference type="GeneID" id="63791275"/>
<evidence type="ECO:0000313" key="3">
    <source>
        <dbReference type="Proteomes" id="UP000249363"/>
    </source>
</evidence>
<keyword evidence="1" id="KW-0732">Signal</keyword>
<dbReference type="Proteomes" id="UP000249363">
    <property type="component" value="Unassembled WGS sequence"/>
</dbReference>
<evidence type="ECO:0008006" key="4">
    <source>
        <dbReference type="Google" id="ProtNLM"/>
    </source>
</evidence>
<proteinExistence type="predicted"/>
<dbReference type="OrthoDB" id="5422698at2759"/>
<feature type="signal peptide" evidence="1">
    <location>
        <begin position="1"/>
        <end position="21"/>
    </location>
</feature>
<dbReference type="AlphaFoldDB" id="A0A364KR71"/>
<dbReference type="RefSeq" id="XP_040730563.1">
    <property type="nucleotide sequence ID" value="XM_040874162.1"/>
</dbReference>
<evidence type="ECO:0000313" key="2">
    <source>
        <dbReference type="EMBL" id="RAO66046.1"/>
    </source>
</evidence>
<organism evidence="2 3">
    <name type="scientific">Talaromyces amestolkiae</name>
    <dbReference type="NCBI Taxonomy" id="1196081"/>
    <lineage>
        <taxon>Eukaryota</taxon>
        <taxon>Fungi</taxon>
        <taxon>Dikarya</taxon>
        <taxon>Ascomycota</taxon>
        <taxon>Pezizomycotina</taxon>
        <taxon>Eurotiomycetes</taxon>
        <taxon>Eurotiomycetidae</taxon>
        <taxon>Eurotiales</taxon>
        <taxon>Trichocomaceae</taxon>
        <taxon>Talaromyces</taxon>
        <taxon>Talaromyces sect. Talaromyces</taxon>
    </lineage>
</organism>
<protein>
    <recommendedName>
        <fullName evidence="4">Ubiquitin 3 binding protein But2 C-terminal domain-containing protein</fullName>
    </recommendedName>
</protein>
<gene>
    <name evidence="2" type="ORF">BHQ10_002058</name>
</gene>
<reference evidence="2 3" key="1">
    <citation type="journal article" date="2017" name="Biotechnol. Biofuels">
        <title>Differential beta-glucosidase expression as a function of carbon source availability in Talaromyces amestolkiae: a genomic and proteomic approach.</title>
        <authorList>
            <person name="de Eugenio L.I."/>
            <person name="Mendez-Liter J.A."/>
            <person name="Nieto-Dominguez M."/>
            <person name="Alonso L."/>
            <person name="Gil-Munoz J."/>
            <person name="Barriuso J."/>
            <person name="Prieto A."/>
            <person name="Martinez M.J."/>
        </authorList>
    </citation>
    <scope>NUCLEOTIDE SEQUENCE [LARGE SCALE GENOMIC DNA]</scope>
    <source>
        <strain evidence="2 3">CIB</strain>
    </source>
</reference>
<name>A0A364KR71_TALAM</name>
<comment type="caution">
    <text evidence="2">The sequence shown here is derived from an EMBL/GenBank/DDBJ whole genome shotgun (WGS) entry which is preliminary data.</text>
</comment>
<sequence>MLKSNVGQLLLLCTTALAILGSSTEIAQQKVLVGVDIMDEQEKVRGHNEAVYDAVPKEDQLFRVEFLEIAPTPIIADRVFFVYLRGDIPESRKKELGLPDNGLVDATITVSSSVVYPDGSYDDEQSVTLPLKTTPYNDIAHLLIRDADGNQADYLPSRRQSDIIFDFQIPTMFLKGGMWTFKADARAGDKNNSCLFAMSLTQWLQP</sequence>
<feature type="chain" id="PRO_5016992261" description="Ubiquitin 3 binding protein But2 C-terminal domain-containing protein" evidence="1">
    <location>
        <begin position="22"/>
        <end position="206"/>
    </location>
</feature>
<evidence type="ECO:0000256" key="1">
    <source>
        <dbReference type="SAM" id="SignalP"/>
    </source>
</evidence>